<name>A0A0K1PH37_9BACT</name>
<dbReference type="Proteomes" id="UP000055590">
    <property type="component" value="Chromosome"/>
</dbReference>
<dbReference type="EMBL" id="CP012332">
    <property type="protein sequence ID" value="AKU92835.1"/>
    <property type="molecule type" value="Genomic_DNA"/>
</dbReference>
<proteinExistence type="predicted"/>
<evidence type="ECO:0000313" key="1">
    <source>
        <dbReference type="EMBL" id="AKU92835.1"/>
    </source>
</evidence>
<organism evidence="1 2">
    <name type="scientific">Vulgatibacter incomptus</name>
    <dbReference type="NCBI Taxonomy" id="1391653"/>
    <lineage>
        <taxon>Bacteria</taxon>
        <taxon>Pseudomonadati</taxon>
        <taxon>Myxococcota</taxon>
        <taxon>Myxococcia</taxon>
        <taxon>Myxococcales</taxon>
        <taxon>Cystobacterineae</taxon>
        <taxon>Vulgatibacteraceae</taxon>
        <taxon>Vulgatibacter</taxon>
    </lineage>
</organism>
<sequence>MITPEIAIGARWFPDGSAPEGFNVGLHGSAGQGSYHYENKPLFFGETTQEDGSGFTWSAGASAGYEWISKGGFCFGLRLEVTHGTISLRDHENDVLVGLGYSIGGVL</sequence>
<reference evidence="1 2" key="1">
    <citation type="submission" date="2015-08" db="EMBL/GenBank/DDBJ databases">
        <authorList>
            <person name="Babu N.S."/>
            <person name="Beckwith C.J."/>
            <person name="Beseler K.G."/>
            <person name="Brison A."/>
            <person name="Carone J.V."/>
            <person name="Caskin T.P."/>
            <person name="Diamond M."/>
            <person name="Durham M.E."/>
            <person name="Foxe J.M."/>
            <person name="Go M."/>
            <person name="Henderson B.A."/>
            <person name="Jones I.B."/>
            <person name="McGettigan J.A."/>
            <person name="Micheletti S.J."/>
            <person name="Nasrallah M.E."/>
            <person name="Ortiz D."/>
            <person name="Piller C.R."/>
            <person name="Privatt S.R."/>
            <person name="Schneider S.L."/>
            <person name="Sharp S."/>
            <person name="Smith T.C."/>
            <person name="Stanton J.D."/>
            <person name="Ullery H.E."/>
            <person name="Wilson R.J."/>
            <person name="Serrano M.G."/>
            <person name="Buck G."/>
            <person name="Lee V."/>
            <person name="Wang Y."/>
            <person name="Carvalho R."/>
            <person name="Voegtly L."/>
            <person name="Shi R."/>
            <person name="Duckworth R."/>
            <person name="Johnson A."/>
            <person name="Loviza R."/>
            <person name="Walstead R."/>
            <person name="Shah Z."/>
            <person name="Kiflezghi M."/>
            <person name="Wade K."/>
            <person name="Ball S.L."/>
            <person name="Bradley K.W."/>
            <person name="Asai D.J."/>
            <person name="Bowman C.A."/>
            <person name="Russell D.A."/>
            <person name="Pope W.H."/>
            <person name="Jacobs-Sera D."/>
            <person name="Hendrix R.W."/>
            <person name="Hatfull G.F."/>
        </authorList>
    </citation>
    <scope>NUCLEOTIDE SEQUENCE [LARGE SCALE GENOMIC DNA]</scope>
    <source>
        <strain evidence="1 2">DSM 27710</strain>
    </source>
</reference>
<accession>A0A0K1PH37</accession>
<dbReference type="SUPFAM" id="SSF103515">
    <property type="entry name" value="Autotransporter"/>
    <property type="match status" value="1"/>
</dbReference>
<dbReference type="STRING" id="1391653.AKJ08_3222"/>
<evidence type="ECO:0000313" key="2">
    <source>
        <dbReference type="Proteomes" id="UP000055590"/>
    </source>
</evidence>
<dbReference type="AlphaFoldDB" id="A0A0K1PH37"/>
<dbReference type="InterPro" id="IPR036709">
    <property type="entry name" value="Autotransporte_beta_dom_sf"/>
</dbReference>
<protein>
    <submittedName>
        <fullName evidence="1">Uncharacterized protein</fullName>
    </submittedName>
</protein>
<keyword evidence="2" id="KW-1185">Reference proteome</keyword>
<dbReference type="KEGG" id="vin:AKJ08_3222"/>
<gene>
    <name evidence="1" type="ORF">AKJ08_3222</name>
</gene>